<accession>A0A521CXV9</accession>
<keyword evidence="4" id="KW-0804">Transcription</keyword>
<dbReference type="Pfam" id="PF13377">
    <property type="entry name" value="Peripla_BP_3"/>
    <property type="match status" value="1"/>
</dbReference>
<gene>
    <name evidence="6" type="ORF">SAMN06265218_107157</name>
</gene>
<evidence type="ECO:0000313" key="7">
    <source>
        <dbReference type="Proteomes" id="UP000317593"/>
    </source>
</evidence>
<dbReference type="SMART" id="SM00354">
    <property type="entry name" value="HTH_LACI"/>
    <property type="match status" value="1"/>
</dbReference>
<dbReference type="Gene3D" id="3.40.50.2300">
    <property type="match status" value="2"/>
</dbReference>
<dbReference type="GO" id="GO:0003700">
    <property type="term" value="F:DNA-binding transcription factor activity"/>
    <property type="evidence" value="ECO:0007669"/>
    <property type="project" value="TreeGrafter"/>
</dbReference>
<dbReference type="PANTHER" id="PTHR30146">
    <property type="entry name" value="LACI-RELATED TRANSCRIPTIONAL REPRESSOR"/>
    <property type="match status" value="1"/>
</dbReference>
<dbReference type="Pfam" id="PF00356">
    <property type="entry name" value="LacI"/>
    <property type="match status" value="1"/>
</dbReference>
<dbReference type="AlphaFoldDB" id="A0A521CXV9"/>
<dbReference type="InterPro" id="IPR003760">
    <property type="entry name" value="PnrA-like"/>
</dbReference>
<keyword evidence="1" id="KW-0732">Signal</keyword>
<dbReference type="RefSeq" id="WP_142714401.1">
    <property type="nucleotide sequence ID" value="NZ_FXTH01000007.1"/>
</dbReference>
<evidence type="ECO:0000256" key="3">
    <source>
        <dbReference type="ARBA" id="ARBA00023125"/>
    </source>
</evidence>
<dbReference type="EMBL" id="FXTH01000007">
    <property type="protein sequence ID" value="SMO63500.1"/>
    <property type="molecule type" value="Genomic_DNA"/>
</dbReference>
<keyword evidence="7" id="KW-1185">Reference proteome</keyword>
<evidence type="ECO:0000259" key="5">
    <source>
        <dbReference type="PROSITE" id="PS50932"/>
    </source>
</evidence>
<dbReference type="PANTHER" id="PTHR30146:SF109">
    <property type="entry name" value="HTH-TYPE TRANSCRIPTIONAL REGULATOR GALS"/>
    <property type="match status" value="1"/>
</dbReference>
<dbReference type="CDD" id="cd01392">
    <property type="entry name" value="HTH_LacI"/>
    <property type="match status" value="1"/>
</dbReference>
<dbReference type="GO" id="GO:0000976">
    <property type="term" value="F:transcription cis-regulatory region binding"/>
    <property type="evidence" value="ECO:0007669"/>
    <property type="project" value="TreeGrafter"/>
</dbReference>
<evidence type="ECO:0000256" key="2">
    <source>
        <dbReference type="ARBA" id="ARBA00023015"/>
    </source>
</evidence>
<dbReference type="CDD" id="cd06267">
    <property type="entry name" value="PBP1_LacI_sugar_binding-like"/>
    <property type="match status" value="1"/>
</dbReference>
<dbReference type="Pfam" id="PF02608">
    <property type="entry name" value="Bmp"/>
    <property type="match status" value="1"/>
</dbReference>
<protein>
    <submittedName>
        <fullName evidence="6">Transcriptional regulator, LacI family</fullName>
    </submittedName>
</protein>
<organism evidence="6 7">
    <name type="scientific">Fodinibius sediminis</name>
    <dbReference type="NCBI Taxonomy" id="1214077"/>
    <lineage>
        <taxon>Bacteria</taxon>
        <taxon>Pseudomonadati</taxon>
        <taxon>Balneolota</taxon>
        <taxon>Balneolia</taxon>
        <taxon>Balneolales</taxon>
        <taxon>Balneolaceae</taxon>
        <taxon>Fodinibius</taxon>
    </lineage>
</organism>
<proteinExistence type="predicted"/>
<dbReference type="InterPro" id="IPR010982">
    <property type="entry name" value="Lambda_DNA-bd_dom_sf"/>
</dbReference>
<keyword evidence="2" id="KW-0805">Transcription regulation</keyword>
<dbReference type="PROSITE" id="PS50932">
    <property type="entry name" value="HTH_LACI_2"/>
    <property type="match status" value="1"/>
</dbReference>
<name>A0A521CXV9_9BACT</name>
<dbReference type="InterPro" id="IPR028082">
    <property type="entry name" value="Peripla_BP_I"/>
</dbReference>
<evidence type="ECO:0000256" key="4">
    <source>
        <dbReference type="ARBA" id="ARBA00023163"/>
    </source>
</evidence>
<evidence type="ECO:0000256" key="1">
    <source>
        <dbReference type="ARBA" id="ARBA00022729"/>
    </source>
</evidence>
<sequence>MKITLKDIAEETGYSISTVSRVLNGSDKISKQARREIYRTAKKLKYPVYRTLDGKKIIDSLKILFIVTGFHEGAFYSSLFYGMNRAAEKYNAQISFVFLNKPFKEILKKIRNVEKDKFEGLVLFAPEFQKEHYQQIKEEVPDKFPVISNGLIENPVVSTVTFDGYSGGFLAGEHFKKKGYARCGIIRGPLEKTEARYRSNGFKDFINRNDDMELLWSYNGDFTFESGVQAFQQFEEEPQKPRAIFASNDDMGHAFLEEALDRGYKVPEELALISFDDLPICQRHRPTISSIHTDYEKLGLVTIEKMKELLANPEQQDGILSLVPVHLNARGSS</sequence>
<feature type="domain" description="HTH lacI-type" evidence="5">
    <location>
        <begin position="3"/>
        <end position="46"/>
    </location>
</feature>
<dbReference type="OrthoDB" id="9803256at2"/>
<dbReference type="Proteomes" id="UP000317593">
    <property type="component" value="Unassembled WGS sequence"/>
</dbReference>
<dbReference type="SUPFAM" id="SSF53822">
    <property type="entry name" value="Periplasmic binding protein-like I"/>
    <property type="match status" value="1"/>
</dbReference>
<dbReference type="InterPro" id="IPR046335">
    <property type="entry name" value="LacI/GalR-like_sensor"/>
</dbReference>
<evidence type="ECO:0000313" key="6">
    <source>
        <dbReference type="EMBL" id="SMO63500.1"/>
    </source>
</evidence>
<dbReference type="Gene3D" id="1.10.260.40">
    <property type="entry name" value="lambda repressor-like DNA-binding domains"/>
    <property type="match status" value="1"/>
</dbReference>
<reference evidence="6 7" key="1">
    <citation type="submission" date="2017-05" db="EMBL/GenBank/DDBJ databases">
        <authorList>
            <person name="Varghese N."/>
            <person name="Submissions S."/>
        </authorList>
    </citation>
    <scope>NUCLEOTIDE SEQUENCE [LARGE SCALE GENOMIC DNA]</scope>
    <source>
        <strain evidence="6 7">DSM 21194</strain>
    </source>
</reference>
<keyword evidence="3" id="KW-0238">DNA-binding</keyword>
<dbReference type="GO" id="GO:0005886">
    <property type="term" value="C:plasma membrane"/>
    <property type="evidence" value="ECO:0007669"/>
    <property type="project" value="InterPro"/>
</dbReference>
<dbReference type="SUPFAM" id="SSF47413">
    <property type="entry name" value="lambda repressor-like DNA-binding domains"/>
    <property type="match status" value="1"/>
</dbReference>
<dbReference type="InterPro" id="IPR000843">
    <property type="entry name" value="HTH_LacI"/>
</dbReference>